<dbReference type="Proteomes" id="UP001175261">
    <property type="component" value="Unassembled WGS sequence"/>
</dbReference>
<keyword evidence="1" id="KW-0472">Membrane</keyword>
<protein>
    <submittedName>
        <fullName evidence="2">Uncharacterized protein</fullName>
    </submittedName>
</protein>
<name>A0AA39GGU6_SARSR</name>
<keyword evidence="1" id="KW-1133">Transmembrane helix</keyword>
<evidence type="ECO:0000313" key="3">
    <source>
        <dbReference type="Proteomes" id="UP001175261"/>
    </source>
</evidence>
<evidence type="ECO:0000313" key="2">
    <source>
        <dbReference type="EMBL" id="KAK0387090.1"/>
    </source>
</evidence>
<proteinExistence type="predicted"/>
<sequence>MFLGINLSRQLHRSDLVIILAATACTAGLIFLINGFVTSRKKGRAPARSPSPQKRASVASVSEKHDYTNTFPPVHQACFSGLVARGTDVKCIDLATTPKPLLRLDADYSQADPACFNFTGFSVADIRALGSFPDYARLSGVPLPSPLAEFNVDKALPRPYRPFRWPYHQTMSLSKLDADFWIELESTYRQRIAQRQMLFKENGRHVLESLPGSELACKELMEMVLQFVVARYPKQFSLDGCVLTNNILNTRTDLSATPPLESLLNNIPEDFGIMLRDPETGRYVLRAGVICSSVGWKLSEKMGQGLPGIHKVVPDYKEKMEFSMDRFFTKMPTDKPIQRGSWGLEVGEPLFIPAEHPDFAHRSVQKPDLKPDGIFLRVDWQTLRRLPLSGAVVFNFKALFTPMTEFRNEPYIPSLILKVLEEGKENILKYKGTWHVEHVAKPALRDYVRFQVESGLIEEDWAVQTLPDAPFFRDWERKWHVC</sequence>
<gene>
    <name evidence="2" type="ORF">NLU13_5403</name>
</gene>
<comment type="caution">
    <text evidence="2">The sequence shown here is derived from an EMBL/GenBank/DDBJ whole genome shotgun (WGS) entry which is preliminary data.</text>
</comment>
<keyword evidence="3" id="KW-1185">Reference proteome</keyword>
<keyword evidence="1" id="KW-0812">Transmembrane</keyword>
<accession>A0AA39GGU6</accession>
<feature type="transmembrane region" description="Helical" evidence="1">
    <location>
        <begin position="16"/>
        <end position="37"/>
    </location>
</feature>
<dbReference type="AlphaFoldDB" id="A0AA39GGU6"/>
<evidence type="ECO:0000256" key="1">
    <source>
        <dbReference type="SAM" id="Phobius"/>
    </source>
</evidence>
<organism evidence="2 3">
    <name type="scientific">Sarocladium strictum</name>
    <name type="common">Black bundle disease fungus</name>
    <name type="synonym">Acremonium strictum</name>
    <dbReference type="NCBI Taxonomy" id="5046"/>
    <lineage>
        <taxon>Eukaryota</taxon>
        <taxon>Fungi</taxon>
        <taxon>Dikarya</taxon>
        <taxon>Ascomycota</taxon>
        <taxon>Pezizomycotina</taxon>
        <taxon>Sordariomycetes</taxon>
        <taxon>Hypocreomycetidae</taxon>
        <taxon>Hypocreales</taxon>
        <taxon>Sarocladiaceae</taxon>
        <taxon>Sarocladium</taxon>
    </lineage>
</organism>
<dbReference type="InterPro" id="IPR021848">
    <property type="entry name" value="HODM_asu-like"/>
</dbReference>
<dbReference type="Pfam" id="PF11927">
    <property type="entry name" value="HODM_asu-like"/>
    <property type="match status" value="1"/>
</dbReference>
<dbReference type="EMBL" id="JAPDFR010000004">
    <property type="protein sequence ID" value="KAK0387090.1"/>
    <property type="molecule type" value="Genomic_DNA"/>
</dbReference>
<reference evidence="2" key="1">
    <citation type="submission" date="2022-10" db="EMBL/GenBank/DDBJ databases">
        <title>Determination and structural analysis of whole genome sequence of Sarocladium strictum F4-1.</title>
        <authorList>
            <person name="Hu L."/>
            <person name="Jiang Y."/>
        </authorList>
    </citation>
    <scope>NUCLEOTIDE SEQUENCE</scope>
    <source>
        <strain evidence="2">F4-1</strain>
    </source>
</reference>